<feature type="non-terminal residue" evidence="3">
    <location>
        <position position="427"/>
    </location>
</feature>
<evidence type="ECO:0000259" key="1">
    <source>
        <dbReference type="Pfam" id="PF13387"/>
    </source>
</evidence>
<reference evidence="3" key="1">
    <citation type="submission" date="2018-04" db="EMBL/GenBank/DDBJ databases">
        <title>Draft genome sequence of the Candidatus Spirobacillus cienkowskii, a pathogen of freshwater Daphnia species, reconstructed from hemolymph metagenomic reads.</title>
        <authorList>
            <person name="Bresciani L."/>
            <person name="Lemos L.N."/>
            <person name="Wale N."/>
            <person name="Lin J.Y."/>
            <person name="Fernandes G.R."/>
            <person name="Duffy M.A."/>
            <person name="Rodrigues J.M."/>
        </authorList>
    </citation>
    <scope>NUCLEOTIDE SEQUENCE [LARGE SCALE GENOMIC DNA]</scope>
    <source>
        <strain evidence="3">Binning01</strain>
    </source>
</reference>
<proteinExistence type="predicted"/>
<accession>A0A369KR85</accession>
<feature type="domain" description="Lnb N-terminal periplasmic" evidence="1">
    <location>
        <begin position="1"/>
        <end position="99"/>
    </location>
</feature>
<dbReference type="EMBL" id="QOVW01000088">
    <property type="protein sequence ID" value="RDB35357.1"/>
    <property type="molecule type" value="Genomic_DNA"/>
</dbReference>
<evidence type="ECO:0000313" key="3">
    <source>
        <dbReference type="EMBL" id="RDB35357.1"/>
    </source>
</evidence>
<dbReference type="Pfam" id="PF13387">
    <property type="entry name" value="Lnb_N"/>
    <property type="match status" value="1"/>
</dbReference>
<dbReference type="Proteomes" id="UP000253934">
    <property type="component" value="Unassembled WGS sequence"/>
</dbReference>
<evidence type="ECO:0000259" key="2">
    <source>
        <dbReference type="Pfam" id="PF25222"/>
    </source>
</evidence>
<sequence length="427" mass="49583">MLGGYKGKFSVLPYYQKIQEYNNYESRDLWEYKLNFSKNEIKMLELLLWEVGWTYIDYYYLDDNCAYVMLALLEAAKPDLFLTNKALIYAIPSDTIRIVDNIPNFVTNVTYRPSVLSRYVTKVALLNNTESIILKNIVENNNILENTFSNCDKYCKANVIDSKLEFIDYKEKLVGSNDLVKYGKLRHTLLLSRAKDAVKLEKIENKPQSNPPHIGHDSGMVAMSVGSVLAESYFTELQWRPALHNYEDSDLGYSNSLGIGFLDTTFRYNVTDKKFELRKFHLLEIMSLPKNLENIEFLAWHFDLGLENNFGFNEKAKYERGYLKFGVGATLFGEENNRFFYSLLHLDTGYSRNFGWHFGPNFLFGYVEQINSKIKFIVTTELGNRFNKNNITLSSESKAILSYYISRNFSVQLSYLNKNSENEAKLT</sequence>
<name>A0A369KR85_9BACT</name>
<feature type="domain" description="DUF7840" evidence="2">
    <location>
        <begin position="210"/>
        <end position="423"/>
    </location>
</feature>
<dbReference type="Pfam" id="PF25222">
    <property type="entry name" value="DUF7840"/>
    <property type="match status" value="1"/>
</dbReference>
<evidence type="ECO:0000313" key="4">
    <source>
        <dbReference type="Proteomes" id="UP000253934"/>
    </source>
</evidence>
<dbReference type="AlphaFoldDB" id="A0A369KR85"/>
<organism evidence="3 4">
    <name type="scientific">Spirobacillus cienkowskii</name>
    <dbReference type="NCBI Taxonomy" id="495820"/>
    <lineage>
        <taxon>Bacteria</taxon>
        <taxon>Pseudomonadati</taxon>
        <taxon>Bdellovibrionota</taxon>
        <taxon>Oligoflexia</taxon>
        <taxon>Silvanigrellales</taxon>
        <taxon>Spirobacillus</taxon>
    </lineage>
</organism>
<comment type="caution">
    <text evidence="3">The sequence shown here is derived from an EMBL/GenBank/DDBJ whole genome shotgun (WGS) entry which is preliminary data.</text>
</comment>
<keyword evidence="4" id="KW-1185">Reference proteome</keyword>
<dbReference type="InterPro" id="IPR025178">
    <property type="entry name" value="Lnb_N"/>
</dbReference>
<protein>
    <submittedName>
        <fullName evidence="3">DUF4105 domain-containing protein</fullName>
    </submittedName>
</protein>
<gene>
    <name evidence="3" type="ORF">DCC88_10430</name>
</gene>
<dbReference type="InterPro" id="IPR057162">
    <property type="entry name" value="DUF7840"/>
</dbReference>